<dbReference type="InterPro" id="IPR018168">
    <property type="entry name" value="Ubi_Hdrlase_CS"/>
</dbReference>
<organism evidence="9 10">
    <name type="scientific">Pseudidiomarina taiwanensis</name>
    <dbReference type="NCBI Taxonomy" id="337250"/>
    <lineage>
        <taxon>Bacteria</taxon>
        <taxon>Pseudomonadati</taxon>
        <taxon>Pseudomonadota</taxon>
        <taxon>Gammaproteobacteria</taxon>
        <taxon>Alteromonadales</taxon>
        <taxon>Idiomarinaceae</taxon>
        <taxon>Pseudidiomarina</taxon>
    </lineage>
</organism>
<comment type="pathway">
    <text evidence="2">Cofactor biosynthesis; ubiquinone biosynthesis.</text>
</comment>
<dbReference type="OrthoDB" id="9769565at2"/>
<gene>
    <name evidence="9" type="ORF">CWI83_03840</name>
</gene>
<dbReference type="PROSITE" id="PS01304">
    <property type="entry name" value="UBIH"/>
    <property type="match status" value="1"/>
</dbReference>
<comment type="cofactor">
    <cofactor evidence="1">
        <name>FAD</name>
        <dbReference type="ChEBI" id="CHEBI:57692"/>
    </cofactor>
</comment>
<evidence type="ECO:0000256" key="5">
    <source>
        <dbReference type="ARBA" id="ARBA00022827"/>
    </source>
</evidence>
<reference evidence="9 10" key="1">
    <citation type="journal article" date="2011" name="Front. Microbiol.">
        <title>Genomic signatures of strain selection and enhancement in Bacillus atrophaeus var. globigii, a historical biowarfare simulant.</title>
        <authorList>
            <person name="Gibbons H.S."/>
            <person name="Broomall S.M."/>
            <person name="McNew L.A."/>
            <person name="Daligault H."/>
            <person name="Chapman C."/>
            <person name="Bruce D."/>
            <person name="Karavis M."/>
            <person name="Krepps M."/>
            <person name="McGregor P.A."/>
            <person name="Hong C."/>
            <person name="Park K.H."/>
            <person name="Akmal A."/>
            <person name="Feldman A."/>
            <person name="Lin J.S."/>
            <person name="Chang W.E."/>
            <person name="Higgs B.W."/>
            <person name="Demirev P."/>
            <person name="Lindquist J."/>
            <person name="Liem A."/>
            <person name="Fochler E."/>
            <person name="Read T.D."/>
            <person name="Tapia R."/>
            <person name="Johnson S."/>
            <person name="Bishop-Lilly K.A."/>
            <person name="Detter C."/>
            <person name="Han C."/>
            <person name="Sozhamannan S."/>
            <person name="Rosenzweig C.N."/>
            <person name="Skowronski E.W."/>
        </authorList>
    </citation>
    <scope>NUCLEOTIDE SEQUENCE [LARGE SCALE GENOMIC DNA]</scope>
    <source>
        <strain evidence="9 10">PIT1</strain>
    </source>
</reference>
<evidence type="ECO:0000313" key="10">
    <source>
        <dbReference type="Proteomes" id="UP000288279"/>
    </source>
</evidence>
<sequence>MKIVIVGGGMVGAVAALCAAKQGHQVHLIEAGAAPKVGEDWDIRISSIHQHNVQWLTQLGVFARLHDERHLPYTGLSVTSADGVQVDFEAATVGAEKLGEMIENNALQTALWELLAEFEQVNLCPQQRVVGLDLAAQTITTNEQDYSFDLLIAADGANSMVARLAGIGFRGWDYGWRCLLANVETEQAIPAATWEVFRPQQRGPFALLPLAANKACLIDYRREQEWLSLAEPAQIETALKEQFEPLIGHFTLEQFGHFPLRRQRALQYSLADKIVLVGDAAHSIHPLAGQGVNLGFADVQALFRLVQAHPLAAALQAYGRERTAANQQMMRAMDLIHFGFNSQHWLARVPIHLGLNMVKRQAWAQKLILKEAMGFNLPEA</sequence>
<dbReference type="InterPro" id="IPR051205">
    <property type="entry name" value="UbiH/COQ6_monooxygenase"/>
</dbReference>
<dbReference type="InterPro" id="IPR036188">
    <property type="entry name" value="FAD/NAD-bd_sf"/>
</dbReference>
<dbReference type="PANTHER" id="PTHR43876">
    <property type="entry name" value="UBIQUINONE BIOSYNTHESIS MONOOXYGENASE COQ6, MITOCHONDRIAL"/>
    <property type="match status" value="1"/>
</dbReference>
<keyword evidence="4" id="KW-0285">Flavoprotein</keyword>
<dbReference type="Pfam" id="PF01494">
    <property type="entry name" value="FAD_binding_3"/>
    <property type="match status" value="1"/>
</dbReference>
<dbReference type="UniPathway" id="UPA00232"/>
<dbReference type="InterPro" id="IPR002938">
    <property type="entry name" value="FAD-bd"/>
</dbReference>
<accession>A0A432ZP54</accession>
<keyword evidence="6" id="KW-0560">Oxidoreductase</keyword>
<dbReference type="SUPFAM" id="SSF51905">
    <property type="entry name" value="FAD/NAD(P)-binding domain"/>
    <property type="match status" value="1"/>
</dbReference>
<evidence type="ECO:0000256" key="2">
    <source>
        <dbReference type="ARBA" id="ARBA00004749"/>
    </source>
</evidence>
<protein>
    <submittedName>
        <fullName evidence="9">UbiH/Coq6 family FAD-binding oxidoreductase</fullName>
    </submittedName>
</protein>
<keyword evidence="10" id="KW-1185">Reference proteome</keyword>
<dbReference type="GO" id="GO:0071949">
    <property type="term" value="F:FAD binding"/>
    <property type="evidence" value="ECO:0007669"/>
    <property type="project" value="InterPro"/>
</dbReference>
<proteinExistence type="inferred from homology"/>
<dbReference type="AlphaFoldDB" id="A0A432ZP54"/>
<evidence type="ECO:0000259" key="8">
    <source>
        <dbReference type="Pfam" id="PF01494"/>
    </source>
</evidence>
<dbReference type="Proteomes" id="UP000288279">
    <property type="component" value="Unassembled WGS sequence"/>
</dbReference>
<dbReference type="NCBIfam" id="TIGR01988">
    <property type="entry name" value="Ubi-OHases"/>
    <property type="match status" value="1"/>
</dbReference>
<evidence type="ECO:0000256" key="4">
    <source>
        <dbReference type="ARBA" id="ARBA00022630"/>
    </source>
</evidence>
<dbReference type="InterPro" id="IPR010971">
    <property type="entry name" value="UbiH/COQ6"/>
</dbReference>
<dbReference type="PRINTS" id="PR00420">
    <property type="entry name" value="RNGMNOXGNASE"/>
</dbReference>
<evidence type="ECO:0000256" key="6">
    <source>
        <dbReference type="ARBA" id="ARBA00023002"/>
    </source>
</evidence>
<keyword evidence="5" id="KW-0274">FAD</keyword>
<evidence type="ECO:0000313" key="9">
    <source>
        <dbReference type="EMBL" id="RUO79632.1"/>
    </source>
</evidence>
<comment type="caution">
    <text evidence="9">The sequence shown here is derived from an EMBL/GenBank/DDBJ whole genome shotgun (WGS) entry which is preliminary data.</text>
</comment>
<evidence type="ECO:0000256" key="7">
    <source>
        <dbReference type="ARBA" id="ARBA00023033"/>
    </source>
</evidence>
<dbReference type="PANTHER" id="PTHR43876:SF10">
    <property type="entry name" value="3-DEMETHOXYUBIQUINOL 3-HYDROXYLASE"/>
    <property type="match status" value="1"/>
</dbReference>
<keyword evidence="7" id="KW-0503">Monooxygenase</keyword>
<comment type="similarity">
    <text evidence="3">Belongs to the UbiH/COQ6 family.</text>
</comment>
<dbReference type="GO" id="GO:0008682">
    <property type="term" value="F:3-demethoxyubiquinol 3-hydroxylase activity"/>
    <property type="evidence" value="ECO:0007669"/>
    <property type="project" value="TreeGrafter"/>
</dbReference>
<dbReference type="RefSeq" id="WP_126825894.1">
    <property type="nucleotide sequence ID" value="NZ_PIQG01000001.1"/>
</dbReference>
<evidence type="ECO:0000256" key="1">
    <source>
        <dbReference type="ARBA" id="ARBA00001974"/>
    </source>
</evidence>
<dbReference type="GO" id="GO:0006744">
    <property type="term" value="P:ubiquinone biosynthetic process"/>
    <property type="evidence" value="ECO:0007669"/>
    <property type="project" value="UniProtKB-UniPathway"/>
</dbReference>
<feature type="domain" description="FAD-binding" evidence="8">
    <location>
        <begin position="2"/>
        <end position="331"/>
    </location>
</feature>
<dbReference type="EMBL" id="PIQG01000001">
    <property type="protein sequence ID" value="RUO79632.1"/>
    <property type="molecule type" value="Genomic_DNA"/>
</dbReference>
<name>A0A432ZP54_9GAMM</name>
<evidence type="ECO:0000256" key="3">
    <source>
        <dbReference type="ARBA" id="ARBA00005349"/>
    </source>
</evidence>
<dbReference type="Gene3D" id="3.50.50.60">
    <property type="entry name" value="FAD/NAD(P)-binding domain"/>
    <property type="match status" value="2"/>
</dbReference>